<evidence type="ECO:0000313" key="3">
    <source>
        <dbReference type="Proteomes" id="UP000198995"/>
    </source>
</evidence>
<name>A0A1G6WKR9_PEPNI</name>
<feature type="transmembrane region" description="Helical" evidence="1">
    <location>
        <begin position="60"/>
        <end position="83"/>
    </location>
</feature>
<dbReference type="STRING" id="2741.SAMN04489866_10576"/>
<keyword evidence="3" id="KW-1185">Reference proteome</keyword>
<dbReference type="AlphaFoldDB" id="A0A1G6WKR9"/>
<dbReference type="EMBL" id="FNAF01000005">
    <property type="protein sequence ID" value="SDD66391.1"/>
    <property type="molecule type" value="Genomic_DNA"/>
</dbReference>
<dbReference type="Proteomes" id="UP000198995">
    <property type="component" value="Unassembled WGS sequence"/>
</dbReference>
<keyword evidence="1" id="KW-0472">Membrane</keyword>
<dbReference type="OrthoDB" id="2955631at2"/>
<keyword evidence="1" id="KW-0812">Transmembrane</keyword>
<dbReference type="RefSeq" id="WP_091791751.1">
    <property type="nucleotide sequence ID" value="NZ_FNAF01000005.1"/>
</dbReference>
<gene>
    <name evidence="2" type="ORF">SAMN04489866_10576</name>
</gene>
<proteinExistence type="predicted"/>
<organism evidence="2 3">
    <name type="scientific">Peptococcus niger</name>
    <dbReference type="NCBI Taxonomy" id="2741"/>
    <lineage>
        <taxon>Bacteria</taxon>
        <taxon>Bacillati</taxon>
        <taxon>Bacillota</taxon>
        <taxon>Clostridia</taxon>
        <taxon>Eubacteriales</taxon>
        <taxon>Peptococcaceae</taxon>
        <taxon>Peptococcus</taxon>
    </lineage>
</organism>
<reference evidence="2 3" key="1">
    <citation type="submission" date="2016-10" db="EMBL/GenBank/DDBJ databases">
        <authorList>
            <person name="de Groot N.N."/>
        </authorList>
    </citation>
    <scope>NUCLEOTIDE SEQUENCE [LARGE SCALE GENOMIC DNA]</scope>
    <source>
        <strain evidence="2 3">DSM 20475</strain>
    </source>
</reference>
<feature type="transmembrane region" description="Helical" evidence="1">
    <location>
        <begin position="104"/>
        <end position="128"/>
    </location>
</feature>
<sequence length="437" mass="48838">MVARIKLWLINEKNLLKMSKFVLLTISLLLLTWIFDNQFPELKDHVPNQLLLSVDVSMDFLSNISGVFLTISIFSFTTIVTVLNKYSSSVSPRMLQTFIDRTDVLGLFGIFISGFFYSVISILLLQNVRADDHVMAGSFAIAYAIVAMIGFVVFAKQVLENIKISNIIEGVYTDCEALIDEEVALREKAKRYEDDKDAKEFPVLATTTGYLFNIQADAILKALDGIKAEFTIKKRIGEYTTEGESLGALKLFGGKNLSKEEIEELIDALGGAMVINVFKNIQDDYHHGLVNLTEIAAMALSPGINDPNTAVMCVNKISSLLGKLLSTANQFIVLKEDGDTKVLYQSYSVEDELYLAFSQIITYSGGDPLVTRSILQGLYLIYMMAGASAKAGVKNYFDSAYDLLMANFNHDVHLVRFEKIRKNMEERVSLKEERHLA</sequence>
<dbReference type="Pfam" id="PF10011">
    <property type="entry name" value="DUF2254"/>
    <property type="match status" value="1"/>
</dbReference>
<feature type="transmembrane region" description="Helical" evidence="1">
    <location>
        <begin position="134"/>
        <end position="155"/>
    </location>
</feature>
<accession>A0A1G6WKR9</accession>
<evidence type="ECO:0000313" key="2">
    <source>
        <dbReference type="EMBL" id="SDD66391.1"/>
    </source>
</evidence>
<feature type="transmembrane region" description="Helical" evidence="1">
    <location>
        <begin position="21"/>
        <end position="40"/>
    </location>
</feature>
<keyword evidence="1" id="KW-1133">Transmembrane helix</keyword>
<dbReference type="InterPro" id="IPR018723">
    <property type="entry name" value="DUF2254_membrane"/>
</dbReference>
<protein>
    <submittedName>
        <fullName evidence="2">Predicted membrane protein</fullName>
    </submittedName>
</protein>
<evidence type="ECO:0000256" key="1">
    <source>
        <dbReference type="SAM" id="Phobius"/>
    </source>
</evidence>